<dbReference type="GO" id="GO:0046872">
    <property type="term" value="F:metal ion binding"/>
    <property type="evidence" value="ECO:0007669"/>
    <property type="project" value="UniProtKB-KW"/>
</dbReference>
<dbReference type="InterPro" id="IPR029068">
    <property type="entry name" value="Glyas_Bleomycin-R_OHBP_Dase"/>
</dbReference>
<dbReference type="RefSeq" id="WP_150088879.1">
    <property type="nucleotide sequence ID" value="NZ_VWSF01000009.1"/>
</dbReference>
<dbReference type="PANTHER" id="PTHR43279:SF1">
    <property type="entry name" value="CATECHOL-2,3-DIOXYGENASE"/>
    <property type="match status" value="1"/>
</dbReference>
<sequence length="307" mass="34027">MGNILSDKSIYMTAIILPANLTIRQVTLRTRQLAQLNTFYQQMLGLQQISSTVHEARLSASGQEPAQLILLQDEAAPLHKRRQPGLYHVAWLVPNRLELARALNHFIQTKWPLQGFGDHLVSEAIYFADPDGNGIEVYADRPRETWPIVNGQVQMDTLPVDVPGLLAQLPGNLPEWQGLHPGTFIGHIHLQVSSLAQARSFYADTLGFNVMQESYPGALFVAAGGYHHHIGLNTWHSQNATPGPENQTGLVSFTVHLPDIQVFAQLKNKLMNTQYFVKATNENSLLVQSPDMLTIKIDAGENTTGSN</sequence>
<evidence type="ECO:0000313" key="3">
    <source>
        <dbReference type="EMBL" id="KAA5544996.1"/>
    </source>
</evidence>
<dbReference type="PROSITE" id="PS51819">
    <property type="entry name" value="VOC"/>
    <property type="match status" value="1"/>
</dbReference>
<keyword evidence="4" id="KW-1185">Reference proteome</keyword>
<dbReference type="PANTHER" id="PTHR43279">
    <property type="entry name" value="CATECHOL-2,3-DIOXYGENASE"/>
    <property type="match status" value="1"/>
</dbReference>
<name>A0A5M6DF25_9BACT</name>
<dbReference type="Gene3D" id="3.10.180.10">
    <property type="entry name" value="2,3-Dihydroxybiphenyl 1,2-Dioxygenase, domain 1"/>
    <property type="match status" value="2"/>
</dbReference>
<organism evidence="3 4">
    <name type="scientific">Adhaeribacter rhizoryzae</name>
    <dbReference type="NCBI Taxonomy" id="2607907"/>
    <lineage>
        <taxon>Bacteria</taxon>
        <taxon>Pseudomonadati</taxon>
        <taxon>Bacteroidota</taxon>
        <taxon>Cytophagia</taxon>
        <taxon>Cytophagales</taxon>
        <taxon>Hymenobacteraceae</taxon>
        <taxon>Adhaeribacter</taxon>
    </lineage>
</organism>
<dbReference type="AlphaFoldDB" id="A0A5M6DF25"/>
<dbReference type="Pfam" id="PF00903">
    <property type="entry name" value="Glyoxalase"/>
    <property type="match status" value="2"/>
</dbReference>
<dbReference type="InterPro" id="IPR004360">
    <property type="entry name" value="Glyas_Fos-R_dOase_dom"/>
</dbReference>
<proteinExistence type="predicted"/>
<dbReference type="InterPro" id="IPR018146">
    <property type="entry name" value="Glyoxalase_1_CS"/>
</dbReference>
<feature type="domain" description="VOC" evidence="2">
    <location>
        <begin position="22"/>
        <end position="140"/>
    </location>
</feature>
<protein>
    <submittedName>
        <fullName evidence="3">VOC family protein</fullName>
    </submittedName>
</protein>
<evidence type="ECO:0000313" key="4">
    <source>
        <dbReference type="Proteomes" id="UP000323426"/>
    </source>
</evidence>
<dbReference type="SUPFAM" id="SSF54593">
    <property type="entry name" value="Glyoxalase/Bleomycin resistance protein/Dihydroxybiphenyl dioxygenase"/>
    <property type="match status" value="2"/>
</dbReference>
<dbReference type="Proteomes" id="UP000323426">
    <property type="component" value="Unassembled WGS sequence"/>
</dbReference>
<reference evidence="3 4" key="1">
    <citation type="submission" date="2019-09" db="EMBL/GenBank/DDBJ databases">
        <title>Genome sequence and assembly of Adhaeribacter sp.</title>
        <authorList>
            <person name="Chhetri G."/>
        </authorList>
    </citation>
    <scope>NUCLEOTIDE SEQUENCE [LARGE SCALE GENOMIC DNA]</scope>
    <source>
        <strain evidence="3 4">DK36</strain>
    </source>
</reference>
<dbReference type="PROSITE" id="PS00934">
    <property type="entry name" value="GLYOXALASE_I_1"/>
    <property type="match status" value="1"/>
</dbReference>
<gene>
    <name evidence="3" type="ORF">F0145_13150</name>
</gene>
<dbReference type="GO" id="GO:0004462">
    <property type="term" value="F:lactoylglutathione lyase activity"/>
    <property type="evidence" value="ECO:0007669"/>
    <property type="project" value="InterPro"/>
</dbReference>
<accession>A0A5M6DF25</accession>
<evidence type="ECO:0000259" key="2">
    <source>
        <dbReference type="PROSITE" id="PS51819"/>
    </source>
</evidence>
<dbReference type="EMBL" id="VWSF01000009">
    <property type="protein sequence ID" value="KAA5544996.1"/>
    <property type="molecule type" value="Genomic_DNA"/>
</dbReference>
<dbReference type="CDD" id="cd16359">
    <property type="entry name" value="VOC_BsCatE_like_C"/>
    <property type="match status" value="1"/>
</dbReference>
<keyword evidence="1" id="KW-0479">Metal-binding</keyword>
<evidence type="ECO:0000256" key="1">
    <source>
        <dbReference type="ARBA" id="ARBA00022723"/>
    </source>
</evidence>
<comment type="caution">
    <text evidence="3">The sequence shown here is derived from an EMBL/GenBank/DDBJ whole genome shotgun (WGS) entry which is preliminary data.</text>
</comment>
<dbReference type="InterPro" id="IPR037523">
    <property type="entry name" value="VOC_core"/>
</dbReference>